<accession>A0ABV1F3K0</accession>
<dbReference type="EC" id="2.7.1.71" evidence="3 11"/>
<dbReference type="Pfam" id="PF01202">
    <property type="entry name" value="SKI"/>
    <property type="match status" value="1"/>
</dbReference>
<sequence>MLQKESGKQKSIILIGFMGVGKTTIGKALANKLKRDFIDVDHQLEREYNMTVTEIFQYHGEAFFRKKEKEMIIALSKQTQKVISLGGGAFLQEDIRKSCLENGIVLYLDMSFKAWKQRIPFIIDSRPVLQGKSEEEIKNLFNERKAIYINHHLKVKMDGKELEEIVESVIDSLDLA</sequence>
<comment type="pathway">
    <text evidence="1 11">Metabolic intermediate biosynthesis; chorismate biosynthesis; chorismate from D-erythrose 4-phosphate and phosphoenolpyruvate: step 5/7.</text>
</comment>
<dbReference type="PROSITE" id="PS01128">
    <property type="entry name" value="SHIKIMATE_KINASE"/>
    <property type="match status" value="1"/>
</dbReference>
<evidence type="ECO:0000256" key="2">
    <source>
        <dbReference type="ARBA" id="ARBA00006997"/>
    </source>
</evidence>
<feature type="binding site" evidence="11">
    <location>
        <position position="87"/>
    </location>
    <ligand>
        <name>substrate</name>
    </ligand>
</feature>
<dbReference type="PANTHER" id="PTHR21087:SF16">
    <property type="entry name" value="SHIKIMATE KINASE 1, CHLOROPLASTIC"/>
    <property type="match status" value="1"/>
</dbReference>
<evidence type="ECO:0000256" key="6">
    <source>
        <dbReference type="ARBA" id="ARBA00022741"/>
    </source>
</evidence>
<feature type="binding site" evidence="11">
    <location>
        <position position="144"/>
    </location>
    <ligand>
        <name>substrate</name>
    </ligand>
</feature>
<dbReference type="InterPro" id="IPR031322">
    <property type="entry name" value="Shikimate/glucono_kinase"/>
</dbReference>
<evidence type="ECO:0000313" key="12">
    <source>
        <dbReference type="EMBL" id="MEQ2466877.1"/>
    </source>
</evidence>
<gene>
    <name evidence="11" type="primary">aroK</name>
    <name evidence="12" type="ORF">WMO63_14540</name>
</gene>
<name>A0ABV1F3K0_9BACI</name>
<dbReference type="PRINTS" id="PR01100">
    <property type="entry name" value="SHIKIMTKNASE"/>
</dbReference>
<evidence type="ECO:0000256" key="8">
    <source>
        <dbReference type="ARBA" id="ARBA00022840"/>
    </source>
</evidence>
<comment type="caution">
    <text evidence="12">The sequence shown here is derived from an EMBL/GenBank/DDBJ whole genome shotgun (WGS) entry which is preliminary data.</text>
</comment>
<evidence type="ECO:0000256" key="9">
    <source>
        <dbReference type="ARBA" id="ARBA00023141"/>
    </source>
</evidence>
<comment type="similarity">
    <text evidence="2 11">Belongs to the shikimate kinase family.</text>
</comment>
<reference evidence="12 13" key="1">
    <citation type="submission" date="2024-03" db="EMBL/GenBank/DDBJ databases">
        <title>Human intestinal bacterial collection.</title>
        <authorList>
            <person name="Pauvert C."/>
            <person name="Hitch T.C.A."/>
            <person name="Clavel T."/>
        </authorList>
    </citation>
    <scope>NUCLEOTIDE SEQUENCE [LARGE SCALE GENOMIC DNA]</scope>
    <source>
        <strain evidence="12 13">CLA-SR-H024</strain>
    </source>
</reference>
<feature type="binding site" evidence="11">
    <location>
        <position position="126"/>
    </location>
    <ligand>
        <name>ATP</name>
        <dbReference type="ChEBI" id="CHEBI:30616"/>
    </ligand>
</feature>
<dbReference type="InterPro" id="IPR023000">
    <property type="entry name" value="Shikimate_kinase_CS"/>
</dbReference>
<comment type="cofactor">
    <cofactor evidence="11">
        <name>Mg(2+)</name>
        <dbReference type="ChEBI" id="CHEBI:18420"/>
    </cofactor>
    <text evidence="11">Binds 1 Mg(2+) ion per subunit.</text>
</comment>
<dbReference type="Proteomes" id="UP001465426">
    <property type="component" value="Unassembled WGS sequence"/>
</dbReference>
<proteinExistence type="inferred from homology"/>
<keyword evidence="6 11" id="KW-0547">Nucleotide-binding</keyword>
<evidence type="ECO:0000256" key="7">
    <source>
        <dbReference type="ARBA" id="ARBA00022777"/>
    </source>
</evidence>
<protein>
    <recommendedName>
        <fullName evidence="3 11">Shikimate kinase</fullName>
        <shortName evidence="11">SK</shortName>
        <ecNumber evidence="3 11">2.7.1.71</ecNumber>
    </recommendedName>
</protein>
<dbReference type="InterPro" id="IPR027417">
    <property type="entry name" value="P-loop_NTPase"/>
</dbReference>
<keyword evidence="11" id="KW-0479">Metal-binding</keyword>
<comment type="subcellular location">
    <subcellularLocation>
        <location evidence="11">Cytoplasm</location>
    </subcellularLocation>
</comment>
<comment type="function">
    <text evidence="11">Catalyzes the specific phosphorylation of the 3-hydroxyl group of shikimic acid using ATP as a cosubstrate.</text>
</comment>
<keyword evidence="8 11" id="KW-0067">ATP-binding</keyword>
<feature type="binding site" evidence="11">
    <location>
        <position position="65"/>
    </location>
    <ligand>
        <name>substrate</name>
    </ligand>
</feature>
<comment type="subunit">
    <text evidence="11">Monomer.</text>
</comment>
<evidence type="ECO:0000313" key="13">
    <source>
        <dbReference type="Proteomes" id="UP001465426"/>
    </source>
</evidence>
<feature type="binding site" evidence="11">
    <location>
        <begin position="19"/>
        <end position="24"/>
    </location>
    <ligand>
        <name>ATP</name>
        <dbReference type="ChEBI" id="CHEBI:30616"/>
    </ligand>
</feature>
<keyword evidence="13" id="KW-1185">Reference proteome</keyword>
<dbReference type="HAMAP" id="MF_00109">
    <property type="entry name" value="Shikimate_kinase"/>
    <property type="match status" value="1"/>
</dbReference>
<dbReference type="InterPro" id="IPR000623">
    <property type="entry name" value="Shikimate_kinase/TSH1"/>
</dbReference>
<feature type="binding site" evidence="11">
    <location>
        <position position="23"/>
    </location>
    <ligand>
        <name>Mg(2+)</name>
        <dbReference type="ChEBI" id="CHEBI:18420"/>
    </ligand>
</feature>
<dbReference type="Gene3D" id="3.40.50.300">
    <property type="entry name" value="P-loop containing nucleotide triphosphate hydrolases"/>
    <property type="match status" value="1"/>
</dbReference>
<keyword evidence="9 11" id="KW-0057">Aromatic amino acid biosynthesis</keyword>
<organism evidence="12 13">
    <name type="scientific">Niallia hominis</name>
    <dbReference type="NCBI Taxonomy" id="3133173"/>
    <lineage>
        <taxon>Bacteria</taxon>
        <taxon>Bacillati</taxon>
        <taxon>Bacillota</taxon>
        <taxon>Bacilli</taxon>
        <taxon>Bacillales</taxon>
        <taxon>Bacillaceae</taxon>
        <taxon>Niallia</taxon>
    </lineage>
</organism>
<keyword evidence="5 11" id="KW-0808">Transferase</keyword>
<evidence type="ECO:0000256" key="11">
    <source>
        <dbReference type="HAMAP-Rule" id="MF_00109"/>
    </source>
</evidence>
<evidence type="ECO:0000256" key="5">
    <source>
        <dbReference type="ARBA" id="ARBA00022679"/>
    </source>
</evidence>
<evidence type="ECO:0000256" key="10">
    <source>
        <dbReference type="ARBA" id="ARBA00048567"/>
    </source>
</evidence>
<dbReference type="RefSeq" id="WP_154708682.1">
    <property type="nucleotide sequence ID" value="NZ_JBBMFN010000036.1"/>
</dbReference>
<dbReference type="EMBL" id="JBBMFN010000036">
    <property type="protein sequence ID" value="MEQ2466877.1"/>
    <property type="molecule type" value="Genomic_DNA"/>
</dbReference>
<dbReference type="SUPFAM" id="SSF52540">
    <property type="entry name" value="P-loop containing nucleoside triphosphate hydrolases"/>
    <property type="match status" value="1"/>
</dbReference>
<feature type="binding site" evidence="11">
    <location>
        <position position="41"/>
    </location>
    <ligand>
        <name>substrate</name>
    </ligand>
</feature>
<keyword evidence="11" id="KW-0963">Cytoplasm</keyword>
<dbReference type="CDD" id="cd00464">
    <property type="entry name" value="SK"/>
    <property type="match status" value="1"/>
</dbReference>
<dbReference type="PANTHER" id="PTHR21087">
    <property type="entry name" value="SHIKIMATE KINASE"/>
    <property type="match status" value="1"/>
</dbReference>
<evidence type="ECO:0000256" key="1">
    <source>
        <dbReference type="ARBA" id="ARBA00004842"/>
    </source>
</evidence>
<comment type="caution">
    <text evidence="11">Lacks conserved residue(s) required for the propagation of feature annotation.</text>
</comment>
<comment type="catalytic activity">
    <reaction evidence="10 11">
        <text>shikimate + ATP = 3-phosphoshikimate + ADP + H(+)</text>
        <dbReference type="Rhea" id="RHEA:13121"/>
        <dbReference type="ChEBI" id="CHEBI:15378"/>
        <dbReference type="ChEBI" id="CHEBI:30616"/>
        <dbReference type="ChEBI" id="CHEBI:36208"/>
        <dbReference type="ChEBI" id="CHEBI:145989"/>
        <dbReference type="ChEBI" id="CHEBI:456216"/>
        <dbReference type="EC" id="2.7.1.71"/>
    </reaction>
</comment>
<dbReference type="GO" id="GO:0004765">
    <property type="term" value="F:shikimate kinase activity"/>
    <property type="evidence" value="ECO:0007669"/>
    <property type="project" value="UniProtKB-EC"/>
</dbReference>
<keyword evidence="7 11" id="KW-0418">Kinase</keyword>
<keyword evidence="4 11" id="KW-0028">Amino-acid biosynthesis</keyword>
<evidence type="ECO:0000256" key="4">
    <source>
        <dbReference type="ARBA" id="ARBA00022605"/>
    </source>
</evidence>
<keyword evidence="11" id="KW-0460">Magnesium</keyword>
<evidence type="ECO:0000256" key="3">
    <source>
        <dbReference type="ARBA" id="ARBA00012154"/>
    </source>
</evidence>